<dbReference type="InterPro" id="IPR036974">
    <property type="entry name" value="PUA_sf"/>
</dbReference>
<dbReference type="AlphaFoldDB" id="A0A239PQ14"/>
<evidence type="ECO:0000256" key="3">
    <source>
        <dbReference type="ARBA" id="ARBA00022650"/>
    </source>
</evidence>
<dbReference type="FunFam" id="2.30.130.10:FF:000007">
    <property type="entry name" value="Glutamate 5-kinase"/>
    <property type="match status" value="1"/>
</dbReference>
<feature type="binding site" evidence="8">
    <location>
        <position position="64"/>
    </location>
    <ligand>
        <name>substrate</name>
    </ligand>
</feature>
<dbReference type="PANTHER" id="PTHR43654">
    <property type="entry name" value="GLUTAMATE 5-KINASE"/>
    <property type="match status" value="1"/>
</dbReference>
<comment type="pathway">
    <text evidence="8">Amino-acid biosynthesis; L-proline biosynthesis; L-glutamate 5-semialdehyde from L-glutamate: step 1/2.</text>
</comment>
<dbReference type="Pfam" id="PF00696">
    <property type="entry name" value="AA_kinase"/>
    <property type="match status" value="1"/>
</dbReference>
<evidence type="ECO:0000256" key="2">
    <source>
        <dbReference type="ARBA" id="ARBA00022605"/>
    </source>
</evidence>
<dbReference type="Pfam" id="PF01472">
    <property type="entry name" value="PUA"/>
    <property type="match status" value="1"/>
</dbReference>
<dbReference type="GO" id="GO:0004349">
    <property type="term" value="F:glutamate 5-kinase activity"/>
    <property type="evidence" value="ECO:0007669"/>
    <property type="project" value="UniProtKB-UniRule"/>
</dbReference>
<dbReference type="InterPro" id="IPR019797">
    <property type="entry name" value="Glutamate_5-kinase_CS"/>
</dbReference>
<evidence type="ECO:0000259" key="9">
    <source>
        <dbReference type="SMART" id="SM00359"/>
    </source>
</evidence>
<dbReference type="SUPFAM" id="SSF88697">
    <property type="entry name" value="PUA domain-like"/>
    <property type="match status" value="1"/>
</dbReference>
<dbReference type="GO" id="GO:0003723">
    <property type="term" value="F:RNA binding"/>
    <property type="evidence" value="ECO:0007669"/>
    <property type="project" value="InterPro"/>
</dbReference>
<dbReference type="UniPathway" id="UPA00098">
    <property type="reaction ID" value="UER00359"/>
</dbReference>
<feature type="binding site" evidence="8">
    <location>
        <position position="24"/>
    </location>
    <ligand>
        <name>ATP</name>
        <dbReference type="ChEBI" id="CHEBI:30616"/>
    </ligand>
</feature>
<dbReference type="PROSITE" id="PS50890">
    <property type="entry name" value="PUA"/>
    <property type="match status" value="1"/>
</dbReference>
<dbReference type="InterPro" id="IPR036393">
    <property type="entry name" value="AceGlu_kinase-like_sf"/>
</dbReference>
<keyword evidence="5 8" id="KW-0547">Nucleotide-binding</keyword>
<dbReference type="InterPro" id="IPR041739">
    <property type="entry name" value="G5K_ProB"/>
</dbReference>
<dbReference type="InterPro" id="IPR002478">
    <property type="entry name" value="PUA"/>
</dbReference>
<evidence type="ECO:0000256" key="7">
    <source>
        <dbReference type="ARBA" id="ARBA00022840"/>
    </source>
</evidence>
<evidence type="ECO:0000256" key="8">
    <source>
        <dbReference type="HAMAP-Rule" id="MF_00456"/>
    </source>
</evidence>
<accession>A0A239PQ14</accession>
<feature type="domain" description="PUA" evidence="9">
    <location>
        <begin position="291"/>
        <end position="373"/>
    </location>
</feature>
<dbReference type="Proteomes" id="UP000198346">
    <property type="component" value="Unassembled WGS sequence"/>
</dbReference>
<comment type="function">
    <text evidence="8">Catalyzes the transfer of a phosphate group to glutamate to form L-glutamate 5-phosphate.</text>
</comment>
<evidence type="ECO:0000256" key="1">
    <source>
        <dbReference type="ARBA" id="ARBA00022490"/>
    </source>
</evidence>
<keyword evidence="4 8" id="KW-0808">Transferase</keyword>
<dbReference type="InterPro" id="IPR015947">
    <property type="entry name" value="PUA-like_sf"/>
</dbReference>
<dbReference type="InterPro" id="IPR001048">
    <property type="entry name" value="Asp/Glu/Uridylate_kinase"/>
</dbReference>
<dbReference type="PROSITE" id="PS00902">
    <property type="entry name" value="GLUTAMATE_5_KINASE"/>
    <property type="match status" value="1"/>
</dbReference>
<dbReference type="NCBIfam" id="TIGR01027">
    <property type="entry name" value="proB"/>
    <property type="match status" value="1"/>
</dbReference>
<organism evidence="10 11">
    <name type="scientific">Amphiplicatus metriothermophilus</name>
    <dbReference type="NCBI Taxonomy" id="1519374"/>
    <lineage>
        <taxon>Bacteria</taxon>
        <taxon>Pseudomonadati</taxon>
        <taxon>Pseudomonadota</taxon>
        <taxon>Alphaproteobacteria</taxon>
        <taxon>Parvularculales</taxon>
        <taxon>Parvularculaceae</taxon>
        <taxon>Amphiplicatus</taxon>
    </lineage>
</organism>
<dbReference type="OrthoDB" id="9804434at2"/>
<dbReference type="EMBL" id="FZQA01000002">
    <property type="protein sequence ID" value="SNT72230.1"/>
    <property type="molecule type" value="Genomic_DNA"/>
</dbReference>
<keyword evidence="2 8" id="KW-0028">Amino-acid biosynthesis</keyword>
<evidence type="ECO:0000313" key="11">
    <source>
        <dbReference type="Proteomes" id="UP000198346"/>
    </source>
</evidence>
<comment type="catalytic activity">
    <reaction evidence="8">
        <text>L-glutamate + ATP = L-glutamyl 5-phosphate + ADP</text>
        <dbReference type="Rhea" id="RHEA:14877"/>
        <dbReference type="ChEBI" id="CHEBI:29985"/>
        <dbReference type="ChEBI" id="CHEBI:30616"/>
        <dbReference type="ChEBI" id="CHEBI:58274"/>
        <dbReference type="ChEBI" id="CHEBI:456216"/>
        <dbReference type="EC" id="2.7.2.11"/>
    </reaction>
</comment>
<evidence type="ECO:0000256" key="4">
    <source>
        <dbReference type="ARBA" id="ARBA00022679"/>
    </source>
</evidence>
<name>A0A239PQ14_9PROT</name>
<evidence type="ECO:0000256" key="6">
    <source>
        <dbReference type="ARBA" id="ARBA00022777"/>
    </source>
</evidence>
<evidence type="ECO:0000313" key="10">
    <source>
        <dbReference type="EMBL" id="SNT72230.1"/>
    </source>
</evidence>
<dbReference type="Gene3D" id="2.30.130.10">
    <property type="entry name" value="PUA domain"/>
    <property type="match status" value="1"/>
</dbReference>
<keyword evidence="7 8" id="KW-0067">ATP-binding</keyword>
<dbReference type="Gene3D" id="3.40.1160.10">
    <property type="entry name" value="Acetylglutamate kinase-like"/>
    <property type="match status" value="2"/>
</dbReference>
<dbReference type="SMART" id="SM00359">
    <property type="entry name" value="PUA"/>
    <property type="match status" value="1"/>
</dbReference>
<keyword evidence="3 8" id="KW-0641">Proline biosynthesis</keyword>
<feature type="binding site" evidence="8">
    <location>
        <position position="162"/>
    </location>
    <ligand>
        <name>substrate</name>
    </ligand>
</feature>
<keyword evidence="1 8" id="KW-0963">Cytoplasm</keyword>
<dbReference type="FunFam" id="3.40.1160.10:FF:000018">
    <property type="entry name" value="Glutamate 5-kinase"/>
    <property type="match status" value="1"/>
</dbReference>
<dbReference type="InterPro" id="IPR011529">
    <property type="entry name" value="Glu_5kinase"/>
</dbReference>
<dbReference type="CDD" id="cd04242">
    <property type="entry name" value="AAK_G5K_ProB"/>
    <property type="match status" value="1"/>
</dbReference>
<proteinExistence type="inferred from homology"/>
<evidence type="ECO:0000256" key="5">
    <source>
        <dbReference type="ARBA" id="ARBA00022741"/>
    </source>
</evidence>
<keyword evidence="6 8" id="KW-0418">Kinase</keyword>
<sequence length="387" mass="39809">MSPPEEPALSAPARLAAARRVVVKIGSALLIGADGEPDARRLAGLAADIAALRARGAEAIVVSSGAIALGRRRLGLEGRLKLAEKQAAAAAGQALLMQAWQGALAPSGAVAAQLLLTLDDTENRRRYLNARATLETLLGLGAVPIVNENDTVATAEIRYGDNDRLSAHAAQMAGADLLVMLSDVDGLYTADPRRDAAARHIPLVETITPEIERMGAGANAEAGVGSGGMATKIAAAKIALAAGCAAIIARGDVERPLEAIAKGARATLFVPRSTPERARLAWIGGRLRPAGTITVDAGAAKALLGGASLLPAGVVAVEGDFRRGDAVAVRAANGEPLGQGLCAYDAAEARRLVGKKSHEIEEILGYRGPNALIHRDDLAIARRNPDK</sequence>
<dbReference type="GO" id="GO:0055129">
    <property type="term" value="P:L-proline biosynthetic process"/>
    <property type="evidence" value="ECO:0007669"/>
    <property type="project" value="UniProtKB-UniRule"/>
</dbReference>
<feature type="binding site" evidence="8">
    <location>
        <begin position="182"/>
        <end position="183"/>
    </location>
    <ligand>
        <name>ATP</name>
        <dbReference type="ChEBI" id="CHEBI:30616"/>
    </ligand>
</feature>
<dbReference type="CDD" id="cd21157">
    <property type="entry name" value="PUA_G5K"/>
    <property type="match status" value="1"/>
</dbReference>
<dbReference type="PIRSF" id="PIRSF000729">
    <property type="entry name" value="GK"/>
    <property type="match status" value="1"/>
</dbReference>
<dbReference type="HAMAP" id="MF_00456">
    <property type="entry name" value="ProB"/>
    <property type="match status" value="1"/>
</dbReference>
<dbReference type="GO" id="GO:0005524">
    <property type="term" value="F:ATP binding"/>
    <property type="evidence" value="ECO:0007669"/>
    <property type="project" value="UniProtKB-KW"/>
</dbReference>
<feature type="binding site" evidence="8">
    <location>
        <begin position="226"/>
        <end position="232"/>
    </location>
    <ligand>
        <name>ATP</name>
        <dbReference type="ChEBI" id="CHEBI:30616"/>
    </ligand>
</feature>
<comment type="subcellular location">
    <subcellularLocation>
        <location evidence="8">Cytoplasm</location>
    </subcellularLocation>
</comment>
<keyword evidence="11" id="KW-1185">Reference proteome</keyword>
<dbReference type="GO" id="GO:0005829">
    <property type="term" value="C:cytosol"/>
    <property type="evidence" value="ECO:0007669"/>
    <property type="project" value="TreeGrafter"/>
</dbReference>
<dbReference type="SUPFAM" id="SSF53633">
    <property type="entry name" value="Carbamate kinase-like"/>
    <property type="match status" value="1"/>
</dbReference>
<gene>
    <name evidence="8" type="primary">proB</name>
    <name evidence="10" type="ORF">SAMN06297382_1267</name>
</gene>
<dbReference type="EC" id="2.7.2.11" evidence="8"/>
<comment type="similarity">
    <text evidence="8">Belongs to the glutamate 5-kinase family.</text>
</comment>
<dbReference type="PANTHER" id="PTHR43654:SF1">
    <property type="entry name" value="ISOPENTENYL PHOSPHATE KINASE"/>
    <property type="match status" value="1"/>
</dbReference>
<dbReference type="InterPro" id="IPR005715">
    <property type="entry name" value="Glu_5kinase/COase_Synthase"/>
</dbReference>
<reference evidence="10 11" key="1">
    <citation type="submission" date="2017-07" db="EMBL/GenBank/DDBJ databases">
        <authorList>
            <person name="Sun Z.S."/>
            <person name="Albrecht U."/>
            <person name="Echele G."/>
            <person name="Lee C.C."/>
        </authorList>
    </citation>
    <scope>NUCLEOTIDE SEQUENCE [LARGE SCALE GENOMIC DNA]</scope>
    <source>
        <strain evidence="10 11">CGMCC 1.12710</strain>
    </source>
</reference>
<dbReference type="PRINTS" id="PR00474">
    <property type="entry name" value="GLU5KINASE"/>
</dbReference>
<dbReference type="RefSeq" id="WP_089411743.1">
    <property type="nucleotide sequence ID" value="NZ_FZQA01000002.1"/>
</dbReference>
<protein>
    <recommendedName>
        <fullName evidence="8">Glutamate 5-kinase</fullName>
        <ecNumber evidence="8">2.7.2.11</ecNumber>
    </recommendedName>
    <alternativeName>
        <fullName evidence="8">Gamma-glutamyl kinase</fullName>
        <shortName evidence="8">GK</shortName>
    </alternativeName>
</protein>
<dbReference type="InterPro" id="IPR001057">
    <property type="entry name" value="Glu/AcGlu_kinase"/>
</dbReference>
<feature type="binding site" evidence="8">
    <location>
        <position position="150"/>
    </location>
    <ligand>
        <name>substrate</name>
    </ligand>
</feature>